<keyword evidence="3" id="KW-1185">Reference proteome</keyword>
<gene>
    <name evidence="2" type="ORF">H3N35_00980</name>
</gene>
<keyword evidence="1" id="KW-1133">Transmembrane helix</keyword>
<evidence type="ECO:0008006" key="4">
    <source>
        <dbReference type="Google" id="ProtNLM"/>
    </source>
</evidence>
<evidence type="ECO:0000256" key="1">
    <source>
        <dbReference type="SAM" id="Phobius"/>
    </source>
</evidence>
<keyword evidence="1" id="KW-0812">Transmembrane</keyword>
<keyword evidence="1" id="KW-0472">Membrane</keyword>
<sequence>MKYKLASAVLALFSLLGIGVIAFSGVEDKAFVDIFSYLVVFVLIPGYGAYGVWYKRRKAMLVTLMVFASLSIREVGLDSWFPYFPPLSLGIPFGDFSDGQGYLADFFAIAMAMSLAILLWPLVVPEKR</sequence>
<feature type="transmembrane region" description="Helical" evidence="1">
    <location>
        <begin position="34"/>
        <end position="53"/>
    </location>
</feature>
<proteinExistence type="predicted"/>
<reference evidence="2 3" key="1">
    <citation type="journal article" date="2022" name="Mar. Drugs">
        <title>Bioassay-Guided Fractionation Leads to the Detection of Cholic Acid Generated by the Rare Thalassomonas sp.</title>
        <authorList>
            <person name="Pheiffer F."/>
            <person name="Schneider Y.K."/>
            <person name="Hansen E.H."/>
            <person name="Andersen J.H."/>
            <person name="Isaksson J."/>
            <person name="Busche T."/>
            <person name="R C."/>
            <person name="Kalinowski J."/>
            <person name="Zyl L.V."/>
            <person name="Trindade M."/>
        </authorList>
    </citation>
    <scope>NUCLEOTIDE SEQUENCE [LARGE SCALE GENOMIC DNA]</scope>
    <source>
        <strain evidence="2 3">A5K-61T</strain>
    </source>
</reference>
<feature type="transmembrane region" description="Helical" evidence="1">
    <location>
        <begin position="101"/>
        <end position="123"/>
    </location>
</feature>
<feature type="transmembrane region" description="Helical" evidence="1">
    <location>
        <begin position="60"/>
        <end position="81"/>
    </location>
</feature>
<accession>A0ABY7VEE5</accession>
<dbReference type="Proteomes" id="UP001215231">
    <property type="component" value="Chromosome"/>
</dbReference>
<organism evidence="2 3">
    <name type="scientific">Thalassomonas haliotis</name>
    <dbReference type="NCBI Taxonomy" id="485448"/>
    <lineage>
        <taxon>Bacteria</taxon>
        <taxon>Pseudomonadati</taxon>
        <taxon>Pseudomonadota</taxon>
        <taxon>Gammaproteobacteria</taxon>
        <taxon>Alteromonadales</taxon>
        <taxon>Colwelliaceae</taxon>
        <taxon>Thalassomonas</taxon>
    </lineage>
</organism>
<protein>
    <recommendedName>
        <fullName evidence="4">Lycopene cyclase domain-containing protein</fullName>
    </recommendedName>
</protein>
<name>A0ABY7VEE5_9GAMM</name>
<evidence type="ECO:0000313" key="3">
    <source>
        <dbReference type="Proteomes" id="UP001215231"/>
    </source>
</evidence>
<dbReference type="EMBL" id="CP059693">
    <property type="protein sequence ID" value="WDE12094.1"/>
    <property type="molecule type" value="Genomic_DNA"/>
</dbReference>
<evidence type="ECO:0000313" key="2">
    <source>
        <dbReference type="EMBL" id="WDE12094.1"/>
    </source>
</evidence>
<dbReference type="RefSeq" id="WP_274052356.1">
    <property type="nucleotide sequence ID" value="NZ_CP059693.1"/>
</dbReference>